<dbReference type="RefSeq" id="WP_091570357.1">
    <property type="nucleotide sequence ID" value="NZ_FNHP01000006.1"/>
</dbReference>
<dbReference type="STRING" id="1527607.SAMN05428957_106196"/>
<evidence type="ECO:0000259" key="3">
    <source>
        <dbReference type="SMART" id="SM00943"/>
    </source>
</evidence>
<dbReference type="Pfam" id="PF13481">
    <property type="entry name" value="AAA_25"/>
    <property type="match status" value="1"/>
</dbReference>
<dbReference type="PANTHER" id="PTHR35372:SF2">
    <property type="entry name" value="SF3 HELICASE DOMAIN-CONTAINING PROTEIN"/>
    <property type="match status" value="1"/>
</dbReference>
<dbReference type="InterPro" id="IPR015330">
    <property type="entry name" value="DNA_primase/pol_bifunc_N"/>
</dbReference>
<protein>
    <submittedName>
        <fullName evidence="4">AAA domain-containing protein</fullName>
    </submittedName>
</protein>
<evidence type="ECO:0000313" key="4">
    <source>
        <dbReference type="EMBL" id="SDM48348.1"/>
    </source>
</evidence>
<proteinExistence type="predicted"/>
<accession>A0A1G9TLA4</accession>
<dbReference type="SUPFAM" id="SSF52540">
    <property type="entry name" value="P-loop containing nucleoside triphosphate hydrolases"/>
    <property type="match status" value="1"/>
</dbReference>
<evidence type="ECO:0000256" key="2">
    <source>
        <dbReference type="SAM" id="MobiDB-lite"/>
    </source>
</evidence>
<dbReference type="EMBL" id="FNHP01000006">
    <property type="protein sequence ID" value="SDM48348.1"/>
    <property type="molecule type" value="Genomic_DNA"/>
</dbReference>
<dbReference type="PANTHER" id="PTHR35372">
    <property type="entry name" value="ATP BINDING PROTEIN-RELATED"/>
    <property type="match status" value="1"/>
</dbReference>
<dbReference type="Proteomes" id="UP000198552">
    <property type="component" value="Unassembled WGS sequence"/>
</dbReference>
<keyword evidence="5" id="KW-1185">Reference proteome</keyword>
<name>A0A1G9TLA4_9BURK</name>
<dbReference type="OrthoDB" id="784829at2"/>
<keyword evidence="1" id="KW-0378">Hydrolase</keyword>
<feature type="domain" description="DNA primase/polymerase bifunctional N-terminal" evidence="3">
    <location>
        <begin position="6"/>
        <end position="159"/>
    </location>
</feature>
<dbReference type="SUPFAM" id="SSF56747">
    <property type="entry name" value="Prim-pol domain"/>
    <property type="match status" value="1"/>
</dbReference>
<dbReference type="AlphaFoldDB" id="A0A1G9TLA4"/>
<dbReference type="GO" id="GO:0016787">
    <property type="term" value="F:hydrolase activity"/>
    <property type="evidence" value="ECO:0007669"/>
    <property type="project" value="UniProtKB-KW"/>
</dbReference>
<dbReference type="Pfam" id="PF09250">
    <property type="entry name" value="Prim-Pol"/>
    <property type="match status" value="1"/>
</dbReference>
<feature type="region of interest" description="Disordered" evidence="2">
    <location>
        <begin position="663"/>
        <end position="706"/>
    </location>
</feature>
<evidence type="ECO:0000313" key="5">
    <source>
        <dbReference type="Proteomes" id="UP000198552"/>
    </source>
</evidence>
<reference evidence="5" key="1">
    <citation type="submission" date="2016-10" db="EMBL/GenBank/DDBJ databases">
        <authorList>
            <person name="Varghese N."/>
            <person name="Submissions S."/>
        </authorList>
    </citation>
    <scope>NUCLEOTIDE SEQUENCE [LARGE SCALE GENOMIC DNA]</scope>
    <source>
        <strain evidence="5">EPL6</strain>
    </source>
</reference>
<evidence type="ECO:0000256" key="1">
    <source>
        <dbReference type="ARBA" id="ARBA00022801"/>
    </source>
</evidence>
<organism evidence="4 5">
    <name type="scientific">Oryzisolibacter propanilivorax</name>
    <dbReference type="NCBI Taxonomy" id="1527607"/>
    <lineage>
        <taxon>Bacteria</taxon>
        <taxon>Pseudomonadati</taxon>
        <taxon>Pseudomonadota</taxon>
        <taxon>Betaproteobacteria</taxon>
        <taxon>Burkholderiales</taxon>
        <taxon>Comamonadaceae</taxon>
        <taxon>Oryzisolibacter</taxon>
    </lineage>
</organism>
<dbReference type="InterPro" id="IPR027417">
    <property type="entry name" value="P-loop_NTPase"/>
</dbReference>
<dbReference type="CDD" id="cd04859">
    <property type="entry name" value="Prim_Pol"/>
    <property type="match status" value="1"/>
</dbReference>
<dbReference type="Gene3D" id="3.40.50.300">
    <property type="entry name" value="P-loop containing nucleotide triphosphate hydrolases"/>
    <property type="match status" value="1"/>
</dbReference>
<dbReference type="InterPro" id="IPR051620">
    <property type="entry name" value="ORF904-like_C"/>
</dbReference>
<sequence length="706" mass="76098">MSAADALQHAAAGYPVFPLVAGGKRPATAHGLKDASTDPDTIRAWWHQQPSANIGMALPADVLAVDIDVKDVDGFATLAALTAEHGKLPETRTVQTASGGWHLLFRKPADVRVKNRAGLRPGVDVRATGGYLVAPGSTINGTPYRLLNDCEPAECPRWLLDVLTEEKPAPASPVAAAPALQKHQHDPYTQRAIERAASDVVAAGEGERNHKLNAAAYGLARLAGAGRLDWHHTAAVLERAALAAGLAPAEVRQTLKSAHATGLASPSYEGLPKASAPRLPVAFEPQHFDTAGAEEAEHPLARIVQPCTALQAPEWLLPGFLAAGLTLIAGGHGVGKTTALLPLAAGVAGIHEPGWPLAPKHWRSVVYICEDTAQAQRILHGLAGHLQTTTAAIAERLHLVDARRLPAAVLVQVGGTYRERYSRSVQGVELLPLVVLDTQAATIALKSENDNSEASAAVAMLKQHFAGLPVWLVAHLAKQNLNRSDVQHLTSRGASAWEADANATAFLVKEGEGMNASRWLTLGKRRFEPRWPELQLQSHCTDTMGYDRFGEPEPLALRWAIAQPQEGSRQELAAKAREAQALQDEAELRQEVRDVVQIAWQEGHPLNRAGVKAKVRRKASEVVACIERLLSEGWLQEIHVPRDVRTHPRKDSFLVNLDTSERDAVRRGEPLPQDKAAIPESWKRPISSVPEETQDATETVAIPDEP</sequence>
<dbReference type="SMART" id="SM00943">
    <property type="entry name" value="Prim-Pol"/>
    <property type="match status" value="1"/>
</dbReference>
<gene>
    <name evidence="4" type="ORF">SAMN05428957_106196</name>
</gene>